<dbReference type="NCBIfam" id="NF045963">
    <property type="entry name" value="MAG3240_fam"/>
    <property type="match status" value="1"/>
</dbReference>
<dbReference type="Proteomes" id="UP000746160">
    <property type="component" value="Unassembled WGS sequence"/>
</dbReference>
<gene>
    <name evidence="1" type="ORF">MADP07_00208</name>
</gene>
<evidence type="ECO:0000313" key="2">
    <source>
        <dbReference type="Proteomes" id="UP000746160"/>
    </source>
</evidence>
<name>A0A9Q3L9R7_9BACT</name>
<reference evidence="1" key="1">
    <citation type="journal article" date="2021" name="Genes Genomics">
        <title>Comparative genomic analysis of Mycoplasma anatis strains.</title>
        <authorList>
            <person name="Zhou Q."/>
            <person name="Mai K."/>
            <person name="Yang D."/>
            <person name="Liu J."/>
            <person name="Yan Z."/>
            <person name="Luo C."/>
            <person name="Tan Y."/>
            <person name="Cao S."/>
            <person name="Zhou Q."/>
            <person name="Chen L."/>
            <person name="Chen F."/>
        </authorList>
    </citation>
    <scope>NUCLEOTIDE SEQUENCE</scope>
    <source>
        <strain evidence="1">DP07</strain>
    </source>
</reference>
<dbReference type="PROSITE" id="PS51257">
    <property type="entry name" value="PROKAR_LIPOPROTEIN"/>
    <property type="match status" value="1"/>
</dbReference>
<evidence type="ECO:0008006" key="3">
    <source>
        <dbReference type="Google" id="ProtNLM"/>
    </source>
</evidence>
<sequence length="501" mass="60084">MRVKSFIFGSLAFFSLTTPTVLVSCYQQKNVFADNFDYKIFTQNQLYTLNNRVEFSSIFNETDHEKINKFIKNNKNLNYISTTFATIIKSYSENDLIHSSLLRRNKIKNDLYNNENFLPEIQLIIYDIYDNYDYYKRIYPNLIDIKNIRSISYLNNTEQIFYLENLIALNLNRYSIDSKNQNFNVKIKDIHSIEDNTAIKFKIELNGKNIDNEFYLKGFFSYKYVNNNYNFEDGDNKVRFNEYLSDIKMNFSDKRFNIINFDSLVDNPRNSYNLLTFIKLISDFSQSVELEVPEYRKNIDKSYKLIFKPNKTSLTKEMFQDYFFTVIVTKNNGEVQYYDWNSINFTNHYHLFNGYKDSNNIRFSYPSTTSIKFNNDPNEFVREKLSQILIETFDKYKDNLLVFNNKKMNEIEAYEFINYMPESIKFIQFQVYKEVIQYFPPKNIENYLTEVKFLNFNLDKSIPGKIYFNIDLLNNNNQSLIDQKTRQITFEISGFKGYKNI</sequence>
<protein>
    <recommendedName>
        <fullName evidence="3">Lipoprotein</fullName>
    </recommendedName>
</protein>
<proteinExistence type="predicted"/>
<dbReference type="RefSeq" id="WP_218675338.1">
    <property type="nucleotide sequence ID" value="NZ_CP054878.1"/>
</dbReference>
<comment type="caution">
    <text evidence="1">The sequence shown here is derived from an EMBL/GenBank/DDBJ whole genome shotgun (WGS) entry which is preliminary data.</text>
</comment>
<dbReference type="AlphaFoldDB" id="A0A9Q3L9R7"/>
<organism evidence="1 2">
    <name type="scientific">Mycoplasmopsis anatis</name>
    <dbReference type="NCBI Taxonomy" id="171279"/>
    <lineage>
        <taxon>Bacteria</taxon>
        <taxon>Bacillati</taxon>
        <taxon>Mycoplasmatota</taxon>
        <taxon>Mycoplasmoidales</taxon>
        <taxon>Metamycoplasmataceae</taxon>
        <taxon>Mycoplasmopsis</taxon>
    </lineage>
</organism>
<evidence type="ECO:0000313" key="1">
    <source>
        <dbReference type="EMBL" id="MBW0602487.1"/>
    </source>
</evidence>
<dbReference type="EMBL" id="JABZFG010000002">
    <property type="protein sequence ID" value="MBW0602487.1"/>
    <property type="molecule type" value="Genomic_DNA"/>
</dbReference>
<accession>A0A9Q3L9R7</accession>